<dbReference type="STRING" id="1798370.A2Z00_04975"/>
<proteinExistence type="predicted"/>
<dbReference type="AlphaFoldDB" id="A0A1F5ZGD6"/>
<sequence>MSNIRKAMSNFLGIFDAIGEINEKYKHPRIKMTPMVKISLFALRVYLFFMVAILLYKFIQIAVFNK</sequence>
<evidence type="ECO:0000313" key="3">
    <source>
        <dbReference type="Proteomes" id="UP000177268"/>
    </source>
</evidence>
<dbReference type="EMBL" id="MFIZ01000024">
    <property type="protein sequence ID" value="OGG11559.1"/>
    <property type="molecule type" value="Genomic_DNA"/>
</dbReference>
<organism evidence="2 3">
    <name type="scientific">Candidatus Gottesmanbacteria bacterium RBG_13_45_10</name>
    <dbReference type="NCBI Taxonomy" id="1798370"/>
    <lineage>
        <taxon>Bacteria</taxon>
        <taxon>Candidatus Gottesmaniibacteriota</taxon>
    </lineage>
</organism>
<feature type="transmembrane region" description="Helical" evidence="1">
    <location>
        <begin position="38"/>
        <end position="59"/>
    </location>
</feature>
<dbReference type="Proteomes" id="UP000177268">
    <property type="component" value="Unassembled WGS sequence"/>
</dbReference>
<evidence type="ECO:0000256" key="1">
    <source>
        <dbReference type="SAM" id="Phobius"/>
    </source>
</evidence>
<keyword evidence="1" id="KW-1133">Transmembrane helix</keyword>
<keyword evidence="1" id="KW-0812">Transmembrane</keyword>
<evidence type="ECO:0000313" key="2">
    <source>
        <dbReference type="EMBL" id="OGG11559.1"/>
    </source>
</evidence>
<keyword evidence="1" id="KW-0472">Membrane</keyword>
<protein>
    <submittedName>
        <fullName evidence="2">Uncharacterized protein</fullName>
    </submittedName>
</protein>
<reference evidence="2 3" key="1">
    <citation type="journal article" date="2016" name="Nat. Commun.">
        <title>Thousands of microbial genomes shed light on interconnected biogeochemical processes in an aquifer system.</title>
        <authorList>
            <person name="Anantharaman K."/>
            <person name="Brown C.T."/>
            <person name="Hug L.A."/>
            <person name="Sharon I."/>
            <person name="Castelle C.J."/>
            <person name="Probst A.J."/>
            <person name="Thomas B.C."/>
            <person name="Singh A."/>
            <person name="Wilkins M.J."/>
            <person name="Karaoz U."/>
            <person name="Brodie E.L."/>
            <person name="Williams K.H."/>
            <person name="Hubbard S.S."/>
            <person name="Banfield J.F."/>
        </authorList>
    </citation>
    <scope>NUCLEOTIDE SEQUENCE [LARGE SCALE GENOMIC DNA]</scope>
</reference>
<gene>
    <name evidence="2" type="ORF">A2Z00_04975</name>
</gene>
<name>A0A1F5ZGD6_9BACT</name>
<comment type="caution">
    <text evidence="2">The sequence shown here is derived from an EMBL/GenBank/DDBJ whole genome shotgun (WGS) entry which is preliminary data.</text>
</comment>
<accession>A0A1F5ZGD6</accession>